<accession>A0A410WX02</accession>
<evidence type="ECO:0000313" key="4">
    <source>
        <dbReference type="EMBL" id="MCY9598404.1"/>
    </source>
</evidence>
<dbReference type="GO" id="GO:0016020">
    <property type="term" value="C:membrane"/>
    <property type="evidence" value="ECO:0007669"/>
    <property type="project" value="TreeGrafter"/>
</dbReference>
<organism evidence="5 6">
    <name type="scientific">Paenibacillus chitinolyticus</name>
    <dbReference type="NCBI Taxonomy" id="79263"/>
    <lineage>
        <taxon>Bacteria</taxon>
        <taxon>Bacillati</taxon>
        <taxon>Bacillota</taxon>
        <taxon>Bacilli</taxon>
        <taxon>Bacillales</taxon>
        <taxon>Paenibacillaceae</taxon>
        <taxon>Paenibacillus</taxon>
    </lineage>
</organism>
<name>A0A410WX02_9BACL</name>
<dbReference type="RefSeq" id="WP_042225673.1">
    <property type="nucleotide sequence ID" value="NZ_CP026520.1"/>
</dbReference>
<dbReference type="EMBL" id="CP026520">
    <property type="protein sequence ID" value="QAV18979.1"/>
    <property type="molecule type" value="Genomic_DNA"/>
</dbReference>
<dbReference type="Proteomes" id="UP001527202">
    <property type="component" value="Unassembled WGS sequence"/>
</dbReference>
<evidence type="ECO:0000259" key="3">
    <source>
        <dbReference type="Pfam" id="PF12697"/>
    </source>
</evidence>
<protein>
    <submittedName>
        <fullName evidence="5">Alpha/beta hydrolase</fullName>
    </submittedName>
</protein>
<evidence type="ECO:0000313" key="7">
    <source>
        <dbReference type="Proteomes" id="UP001527202"/>
    </source>
</evidence>
<reference evidence="5 6" key="1">
    <citation type="submission" date="2018-01" db="EMBL/GenBank/DDBJ databases">
        <title>The whole genome sequencing and assembly of Paenibacillus chitinolyticus KCCM 41400 strain.</title>
        <authorList>
            <person name="Kim J.-Y."/>
            <person name="Park M.-K."/>
            <person name="Lee Y.-J."/>
            <person name="Yi H."/>
            <person name="Bahn Y.-S."/>
            <person name="Kim J.F."/>
            <person name="Lee D.-W."/>
        </authorList>
    </citation>
    <scope>NUCLEOTIDE SEQUENCE [LARGE SCALE GENOMIC DNA]</scope>
    <source>
        <strain evidence="5 6">KCCM 41400</strain>
    </source>
</reference>
<dbReference type="PANTHER" id="PTHR43798:SF31">
    <property type="entry name" value="AB HYDROLASE SUPERFAMILY PROTEIN YCLE"/>
    <property type="match status" value="1"/>
</dbReference>
<feature type="compositionally biased region" description="Basic and acidic residues" evidence="2">
    <location>
        <begin position="16"/>
        <end position="29"/>
    </location>
</feature>
<gene>
    <name evidence="4" type="ORF">M5X16_21890</name>
    <name evidence="5" type="ORF">PC41400_15350</name>
</gene>
<dbReference type="Pfam" id="PF12697">
    <property type="entry name" value="Abhydrolase_6"/>
    <property type="match status" value="1"/>
</dbReference>
<dbReference type="KEGG" id="pchi:PC41400_15350"/>
<dbReference type="InterPro" id="IPR029058">
    <property type="entry name" value="AB_hydrolase_fold"/>
</dbReference>
<feature type="domain" description="AB hydrolase-1" evidence="3">
    <location>
        <begin position="132"/>
        <end position="330"/>
    </location>
</feature>
<dbReference type="EMBL" id="JAMDMJ010000029">
    <property type="protein sequence ID" value="MCY9598404.1"/>
    <property type="molecule type" value="Genomic_DNA"/>
</dbReference>
<feature type="region of interest" description="Disordered" evidence="2">
    <location>
        <begin position="1"/>
        <end position="81"/>
    </location>
</feature>
<dbReference type="GO" id="GO:0016787">
    <property type="term" value="F:hydrolase activity"/>
    <property type="evidence" value="ECO:0007669"/>
    <property type="project" value="UniProtKB-KW"/>
</dbReference>
<feature type="compositionally biased region" description="Basic and acidic residues" evidence="2">
    <location>
        <begin position="45"/>
        <end position="60"/>
    </location>
</feature>
<evidence type="ECO:0000256" key="2">
    <source>
        <dbReference type="SAM" id="MobiDB-lite"/>
    </source>
</evidence>
<dbReference type="PANTHER" id="PTHR43798">
    <property type="entry name" value="MONOACYLGLYCEROL LIPASE"/>
    <property type="match status" value="1"/>
</dbReference>
<evidence type="ECO:0000256" key="1">
    <source>
        <dbReference type="ARBA" id="ARBA00022801"/>
    </source>
</evidence>
<dbReference type="InterPro" id="IPR000073">
    <property type="entry name" value="AB_hydrolase_1"/>
</dbReference>
<dbReference type="AlphaFoldDB" id="A0A410WX02"/>
<dbReference type="InterPro" id="IPR050266">
    <property type="entry name" value="AB_hydrolase_sf"/>
</dbReference>
<dbReference type="GeneID" id="95376189"/>
<dbReference type="Proteomes" id="UP000288943">
    <property type="component" value="Chromosome"/>
</dbReference>
<sequence length="348" mass="37735">MKRAPYQMPGGGVHPVMERGAEHGEKLSEECSTNSAARGLGHNTTHGDRHVAEQSAEQRAKHSTPIDTEFGLQPGKYTERPGAYSEKSGSILWLSGWSMPPAIFLDVRRELPEFRHFYADYGLAESPEAIAESVRRLALSLRAGEPHGEPCSEPHERAAPAPLLIAGWSLGGLLALRLASEGLAAGLVLFGATACFVRQPAEQQSGWAPASVQAMIPALRQDADRVLQQFRRQMFTKEERRDGLGANLPEASGWSVPGLIAGLELLAAEDVRDVMPDIRCPALLIHGTHDKICPYAAALEILAGVPQAVLVEAAGCGHVPFLQKERQTAETIRSWWNDSSERQNPAPV</sequence>
<evidence type="ECO:0000313" key="5">
    <source>
        <dbReference type="EMBL" id="QAV18979.1"/>
    </source>
</evidence>
<dbReference type="SUPFAM" id="SSF53474">
    <property type="entry name" value="alpha/beta-Hydrolases"/>
    <property type="match status" value="1"/>
</dbReference>
<keyword evidence="1 5" id="KW-0378">Hydrolase</keyword>
<dbReference type="Gene3D" id="3.40.50.1820">
    <property type="entry name" value="alpha/beta hydrolase"/>
    <property type="match status" value="1"/>
</dbReference>
<reference evidence="4 7" key="2">
    <citation type="submission" date="2022-05" db="EMBL/GenBank/DDBJ databases">
        <title>Genome Sequencing of Bee-Associated Microbes.</title>
        <authorList>
            <person name="Dunlap C."/>
        </authorList>
    </citation>
    <scope>NUCLEOTIDE SEQUENCE [LARGE SCALE GENOMIC DNA]</scope>
    <source>
        <strain evidence="4 7">NRRL B-23120</strain>
    </source>
</reference>
<evidence type="ECO:0000313" key="6">
    <source>
        <dbReference type="Proteomes" id="UP000288943"/>
    </source>
</evidence>
<keyword evidence="7" id="KW-1185">Reference proteome</keyword>
<proteinExistence type="predicted"/>
<dbReference type="OrthoDB" id="9773293at2"/>